<feature type="transmembrane region" description="Helical" evidence="7">
    <location>
        <begin position="66"/>
        <end position="88"/>
    </location>
</feature>
<dbReference type="Pfam" id="PF13567">
    <property type="entry name" value="DUF4131"/>
    <property type="match status" value="1"/>
</dbReference>
<evidence type="ECO:0000256" key="3">
    <source>
        <dbReference type="ARBA" id="ARBA00022692"/>
    </source>
</evidence>
<dbReference type="AlphaFoldDB" id="A0A179IQI2"/>
<gene>
    <name evidence="10" type="ORF">SA87_08625</name>
</gene>
<feature type="transmembrane region" description="Helical" evidence="7">
    <location>
        <begin position="425"/>
        <end position="446"/>
    </location>
</feature>
<dbReference type="PANTHER" id="PTHR30619:SF1">
    <property type="entry name" value="RECOMBINATION PROTEIN 2"/>
    <property type="match status" value="1"/>
</dbReference>
<dbReference type="OrthoDB" id="9761531at2"/>
<feature type="transmembrane region" description="Helical" evidence="7">
    <location>
        <begin position="28"/>
        <end position="45"/>
    </location>
</feature>
<dbReference type="NCBIfam" id="TIGR00360">
    <property type="entry name" value="ComEC_N-term"/>
    <property type="match status" value="1"/>
</dbReference>
<name>A0A179IQI2_HYDSH</name>
<evidence type="ECO:0000256" key="5">
    <source>
        <dbReference type="ARBA" id="ARBA00023136"/>
    </source>
</evidence>
<feature type="transmembrane region" description="Helical" evidence="7">
    <location>
        <begin position="516"/>
        <end position="537"/>
    </location>
</feature>
<feature type="transmembrane region" description="Helical" evidence="7">
    <location>
        <begin position="318"/>
        <end position="342"/>
    </location>
</feature>
<keyword evidence="5 7" id="KW-0472">Membrane</keyword>
<keyword evidence="11" id="KW-1185">Reference proteome</keyword>
<feature type="compositionally biased region" description="Basic and acidic residues" evidence="6">
    <location>
        <begin position="927"/>
        <end position="941"/>
    </location>
</feature>
<feature type="transmembrane region" description="Helical" evidence="7">
    <location>
        <begin position="588"/>
        <end position="610"/>
    </location>
</feature>
<accession>A0A179IQI2</accession>
<reference evidence="10 11" key="1">
    <citation type="submission" date="2015-09" db="EMBL/GenBank/DDBJ databases">
        <title>Draft genome sequence of Hydrogenibacillus schlegelii DSM 2000.</title>
        <authorList>
            <person name="Hemp J."/>
        </authorList>
    </citation>
    <scope>NUCLEOTIDE SEQUENCE [LARGE SCALE GENOMIC DNA]</scope>
    <source>
        <strain evidence="10 11">MA 48</strain>
    </source>
</reference>
<comment type="subcellular location">
    <subcellularLocation>
        <location evidence="1">Cell membrane</location>
        <topology evidence="1">Multi-pass membrane protein</topology>
    </subcellularLocation>
</comment>
<evidence type="ECO:0000256" key="2">
    <source>
        <dbReference type="ARBA" id="ARBA00022475"/>
    </source>
</evidence>
<feature type="transmembrane region" description="Helical" evidence="7">
    <location>
        <begin position="485"/>
        <end position="504"/>
    </location>
</feature>
<evidence type="ECO:0000256" key="4">
    <source>
        <dbReference type="ARBA" id="ARBA00022989"/>
    </source>
</evidence>
<organism evidence="10 11">
    <name type="scientific">Hydrogenibacillus schlegelii</name>
    <name type="common">Bacillus schlegelii</name>
    <dbReference type="NCBI Taxonomy" id="1484"/>
    <lineage>
        <taxon>Bacteria</taxon>
        <taxon>Bacillati</taxon>
        <taxon>Bacillota</taxon>
        <taxon>Bacilli</taxon>
        <taxon>Bacillales</taxon>
        <taxon>Bacillales Family X. Incertae Sedis</taxon>
        <taxon>Hydrogenibacillus</taxon>
    </lineage>
</organism>
<feature type="transmembrane region" description="Helical" evidence="7">
    <location>
        <begin position="362"/>
        <end position="394"/>
    </location>
</feature>
<dbReference type="Proteomes" id="UP000243024">
    <property type="component" value="Unassembled WGS sequence"/>
</dbReference>
<evidence type="ECO:0000259" key="8">
    <source>
        <dbReference type="Pfam" id="PF03772"/>
    </source>
</evidence>
<dbReference type="InterPro" id="IPR004477">
    <property type="entry name" value="ComEC_N"/>
</dbReference>
<feature type="region of interest" description="Disordered" evidence="6">
    <location>
        <begin position="723"/>
        <end position="755"/>
    </location>
</feature>
<proteinExistence type="predicted"/>
<comment type="caution">
    <text evidence="10">The sequence shown here is derived from an EMBL/GenBank/DDBJ whole genome shotgun (WGS) entry which is preliminary data.</text>
</comment>
<evidence type="ECO:0000256" key="1">
    <source>
        <dbReference type="ARBA" id="ARBA00004651"/>
    </source>
</evidence>
<dbReference type="PANTHER" id="PTHR30619">
    <property type="entry name" value="DNA INTERNALIZATION/COMPETENCE PROTEIN COMEC/REC2"/>
    <property type="match status" value="1"/>
</dbReference>
<feature type="domain" description="DUF4131" evidence="9">
    <location>
        <begin position="35"/>
        <end position="219"/>
    </location>
</feature>
<dbReference type="InterPro" id="IPR052159">
    <property type="entry name" value="Competence_DNA_uptake"/>
</dbReference>
<protein>
    <recommendedName>
        <fullName evidence="12">Late competence protein ComEC, DNA transport</fullName>
    </recommendedName>
</protein>
<feature type="domain" description="ComEC/Rec2-related protein" evidence="8">
    <location>
        <begin position="264"/>
        <end position="533"/>
    </location>
</feature>
<evidence type="ECO:0000259" key="9">
    <source>
        <dbReference type="Pfam" id="PF13567"/>
    </source>
</evidence>
<evidence type="ECO:0000256" key="7">
    <source>
        <dbReference type="SAM" id="Phobius"/>
    </source>
</evidence>
<keyword evidence="4 7" id="KW-1133">Transmembrane helix</keyword>
<evidence type="ECO:0000313" key="10">
    <source>
        <dbReference type="EMBL" id="OAR04595.1"/>
    </source>
</evidence>
<feature type="compositionally biased region" description="Low complexity" evidence="6">
    <location>
        <begin position="903"/>
        <end position="918"/>
    </location>
</feature>
<dbReference type="GO" id="GO:0005886">
    <property type="term" value="C:plasma membrane"/>
    <property type="evidence" value="ECO:0007669"/>
    <property type="project" value="UniProtKB-SubCell"/>
</dbReference>
<dbReference type="EMBL" id="JXBB01000012">
    <property type="protein sequence ID" value="OAR04595.1"/>
    <property type="molecule type" value="Genomic_DNA"/>
</dbReference>
<feature type="compositionally biased region" description="Low complexity" evidence="6">
    <location>
        <begin position="862"/>
        <end position="872"/>
    </location>
</feature>
<evidence type="ECO:0000313" key="11">
    <source>
        <dbReference type="Proteomes" id="UP000243024"/>
    </source>
</evidence>
<dbReference type="RefSeq" id="WP_066199703.1">
    <property type="nucleotide sequence ID" value="NZ_JBDOQL010000217.1"/>
</dbReference>
<feature type="compositionally biased region" description="Gly residues" evidence="6">
    <location>
        <begin position="742"/>
        <end position="753"/>
    </location>
</feature>
<feature type="transmembrane region" description="Helical" evidence="7">
    <location>
        <begin position="284"/>
        <end position="306"/>
    </location>
</feature>
<dbReference type="STRING" id="1484.SA87_08625"/>
<dbReference type="Pfam" id="PF03772">
    <property type="entry name" value="Competence"/>
    <property type="match status" value="1"/>
</dbReference>
<keyword evidence="3 7" id="KW-0812">Transmembrane</keyword>
<evidence type="ECO:0008006" key="12">
    <source>
        <dbReference type="Google" id="ProtNLM"/>
    </source>
</evidence>
<feature type="region of interest" description="Disordered" evidence="6">
    <location>
        <begin position="842"/>
        <end position="946"/>
    </location>
</feature>
<evidence type="ECO:0000256" key="6">
    <source>
        <dbReference type="SAM" id="MobiDB-lite"/>
    </source>
</evidence>
<feature type="transmembrane region" description="Helical" evidence="7">
    <location>
        <begin position="458"/>
        <end position="478"/>
    </location>
</feature>
<sequence>MGRFRLNGTASVLAFIGGTSTYYAPDRLTAAAVVLFFVAVGWAAGRSNVPSWPAAIRREARSAGGGAAVLAGLVAAAFFGLGLAVAALEEEKAAGSVRLPEDGRSFSGVGTLASPAIVDGDRVIVRLKLRAIRWDGADSEGGTGLQHEAPGAPAAFRPALAWASLRLERPEERLGAGRWAEGATVYVTGVLRPLPAPKNPGAFDFGRFLWQEGIAYTVTGAFRETRVLADAPPPARFRQSALRAAREAFRTAPPEAEALALAVVFGDKSGLGAETLSAFQAAGVYHLLVVSGVHVGILAGTVAAALRAAGIGRRTRETAVLAFVWLYAYLAGGGIPVLRGAAMVTAYGLARRVGRVADKEAVLAWTAVLFLLVAPRQVTALGFQLSFALTAALVRYAPPLGKGAAAWLRRRGVPESHAHRIGRGLAALGLTEGLSALFLLGHLGAWPAISPFANAALLPLYALGLPAAAASTVLAAILQAVDSRAAPLLAWPAAAFFSALHRGVEGLATVTGTARSFGGALQTVGLFVSALGILGVLEGVRRRLAWADLRPLYPPVFRRRPNRDVRRGHREAVEGVRPESAARRRRRAAAALLIAGGVGTAFGLFGASFGGPRFPEEEVRLTFFALRDARVFLVDFPGKYSVLVAEAALEPPDVLSWRRRRRPVDDWRDGVVPALRAGAVRRLEGIVVGPAAVGAGGLAEVCRAVQVRRIWIVASEDGVAGERRIPSAGPASRDPGMPKGEGAAGEEGGGRGFPAGASPAMLPTLRARCPGAAASIGPGWTLGAGEAWLDAAAFAGAGRGGPAFELGYRLRLGDRLVAFGGGRMDVPELGIRIDYRAAREVEPPGGDAVEEDRCAVGGSTGEGAATETQAAGPVALTQARAAERAPATHGRKAASLTDARTPAAGSESAAAGARVPAASGFGNAASRAKEPAAKAPAERPGEGSCVYRVGREGAVRVVVGRDGPPTIRPAVGSER</sequence>
<dbReference type="InterPro" id="IPR025405">
    <property type="entry name" value="DUF4131"/>
</dbReference>
<keyword evidence="2" id="KW-1003">Cell membrane</keyword>